<accession>W2RJZ8</accession>
<protein>
    <submittedName>
        <fullName evidence="1">Uncharacterized protein</fullName>
    </submittedName>
</protein>
<name>W2RJZ8_CYPE1</name>
<dbReference type="GeneID" id="19976287"/>
<evidence type="ECO:0000313" key="2">
    <source>
        <dbReference type="Proteomes" id="UP000030752"/>
    </source>
</evidence>
<organism evidence="1 2">
    <name type="scientific">Cyphellophora europaea (strain CBS 101466)</name>
    <name type="common">Phialophora europaea</name>
    <dbReference type="NCBI Taxonomy" id="1220924"/>
    <lineage>
        <taxon>Eukaryota</taxon>
        <taxon>Fungi</taxon>
        <taxon>Dikarya</taxon>
        <taxon>Ascomycota</taxon>
        <taxon>Pezizomycotina</taxon>
        <taxon>Eurotiomycetes</taxon>
        <taxon>Chaetothyriomycetidae</taxon>
        <taxon>Chaetothyriales</taxon>
        <taxon>Cyphellophoraceae</taxon>
        <taxon>Cyphellophora</taxon>
    </lineage>
</organism>
<dbReference type="VEuPathDB" id="FungiDB:HMPREF1541_08948"/>
<dbReference type="RefSeq" id="XP_008721488.1">
    <property type="nucleotide sequence ID" value="XM_008723266.1"/>
</dbReference>
<dbReference type="InParanoid" id="W2RJZ8"/>
<dbReference type="EMBL" id="KB822725">
    <property type="protein sequence ID" value="ETN36670.1"/>
    <property type="molecule type" value="Genomic_DNA"/>
</dbReference>
<sequence>MTSAVQKRTVFEAEGVEKRIFGLELKIISSKKGKPILTDKSPEAKRQLGREDDDLGTDELLMVDIEQEQWDEILNDGDEV</sequence>
<dbReference type="HOGENOM" id="CLU_2589695_0_0_1"/>
<proteinExistence type="predicted"/>
<dbReference type="OrthoDB" id="5429909at2759"/>
<dbReference type="Proteomes" id="UP000030752">
    <property type="component" value="Unassembled WGS sequence"/>
</dbReference>
<keyword evidence="2" id="KW-1185">Reference proteome</keyword>
<dbReference type="AlphaFoldDB" id="W2RJZ8"/>
<reference evidence="1 2" key="1">
    <citation type="submission" date="2013-03" db="EMBL/GenBank/DDBJ databases">
        <title>The Genome Sequence of Phialophora europaea CBS 101466.</title>
        <authorList>
            <consortium name="The Broad Institute Genomics Platform"/>
            <person name="Cuomo C."/>
            <person name="de Hoog S."/>
            <person name="Gorbushina A."/>
            <person name="Walker B."/>
            <person name="Young S.K."/>
            <person name="Zeng Q."/>
            <person name="Gargeya S."/>
            <person name="Fitzgerald M."/>
            <person name="Haas B."/>
            <person name="Abouelleil A."/>
            <person name="Allen A.W."/>
            <person name="Alvarado L."/>
            <person name="Arachchi H.M."/>
            <person name="Berlin A.M."/>
            <person name="Chapman S.B."/>
            <person name="Gainer-Dewar J."/>
            <person name="Goldberg J."/>
            <person name="Griggs A."/>
            <person name="Gujja S."/>
            <person name="Hansen M."/>
            <person name="Howarth C."/>
            <person name="Imamovic A."/>
            <person name="Ireland A."/>
            <person name="Larimer J."/>
            <person name="McCowan C."/>
            <person name="Murphy C."/>
            <person name="Pearson M."/>
            <person name="Poon T.W."/>
            <person name="Priest M."/>
            <person name="Roberts A."/>
            <person name="Saif S."/>
            <person name="Shea T."/>
            <person name="Sisk P."/>
            <person name="Sykes S."/>
            <person name="Wortman J."/>
            <person name="Nusbaum C."/>
            <person name="Birren B."/>
        </authorList>
    </citation>
    <scope>NUCLEOTIDE SEQUENCE [LARGE SCALE GENOMIC DNA]</scope>
    <source>
        <strain evidence="1 2">CBS 101466</strain>
    </source>
</reference>
<evidence type="ECO:0000313" key="1">
    <source>
        <dbReference type="EMBL" id="ETN36670.1"/>
    </source>
</evidence>
<gene>
    <name evidence="1" type="ORF">HMPREF1541_08948</name>
</gene>